<dbReference type="PANTHER" id="PTHR45969:SF81">
    <property type="entry name" value="OS08G0157400 PROTEIN"/>
    <property type="match status" value="1"/>
</dbReference>
<dbReference type="EMBL" id="CP000591">
    <property type="protein sequence ID" value="ABO98819.1"/>
    <property type="molecule type" value="Genomic_DNA"/>
</dbReference>
<dbReference type="GO" id="GO:0061630">
    <property type="term" value="F:ubiquitin protein ligase activity"/>
    <property type="evidence" value="ECO:0007669"/>
    <property type="project" value="TreeGrafter"/>
</dbReference>
<dbReference type="Gene3D" id="3.30.40.10">
    <property type="entry name" value="Zinc/RING finger domain, C3HC4 (zinc finger)"/>
    <property type="match status" value="1"/>
</dbReference>
<dbReference type="InterPro" id="IPR001841">
    <property type="entry name" value="Znf_RING"/>
</dbReference>
<feature type="region of interest" description="Disordered" evidence="7">
    <location>
        <begin position="1"/>
        <end position="42"/>
    </location>
</feature>
<dbReference type="Pfam" id="PF12678">
    <property type="entry name" value="zf-rbx1"/>
    <property type="match status" value="1"/>
</dbReference>
<dbReference type="HOGENOM" id="CLU_1028152_0_0_1"/>
<dbReference type="GeneID" id="5004420"/>
<dbReference type="AlphaFoldDB" id="A4S505"/>
<keyword evidence="2" id="KW-0479">Metal-binding</keyword>
<comment type="pathway">
    <text evidence="1">Protein modification; protein ubiquitination.</text>
</comment>
<dbReference type="Proteomes" id="UP000001568">
    <property type="component" value="Chromosome 11"/>
</dbReference>
<dbReference type="RefSeq" id="XP_001420526.1">
    <property type="nucleotide sequence ID" value="XM_001420489.1"/>
</dbReference>
<evidence type="ECO:0000313" key="9">
    <source>
        <dbReference type="EMBL" id="ABO98819.1"/>
    </source>
</evidence>
<evidence type="ECO:0000259" key="8">
    <source>
        <dbReference type="PROSITE" id="PS50089"/>
    </source>
</evidence>
<keyword evidence="10" id="KW-1185">Reference proteome</keyword>
<dbReference type="Gramene" id="ABO98819">
    <property type="protein sequence ID" value="ABO98819"/>
    <property type="gene ID" value="OSTLU_17416"/>
</dbReference>
<dbReference type="PANTHER" id="PTHR45969">
    <property type="entry name" value="RING ZINC FINGER PROTEIN-RELATED"/>
    <property type="match status" value="1"/>
</dbReference>
<dbReference type="InterPro" id="IPR013083">
    <property type="entry name" value="Znf_RING/FYVE/PHD"/>
</dbReference>
<organism evidence="9 10">
    <name type="scientific">Ostreococcus lucimarinus (strain CCE9901)</name>
    <dbReference type="NCBI Taxonomy" id="436017"/>
    <lineage>
        <taxon>Eukaryota</taxon>
        <taxon>Viridiplantae</taxon>
        <taxon>Chlorophyta</taxon>
        <taxon>Mamiellophyceae</taxon>
        <taxon>Mamiellales</taxon>
        <taxon>Bathycoccaceae</taxon>
        <taxon>Ostreococcus</taxon>
    </lineage>
</organism>
<evidence type="ECO:0000256" key="2">
    <source>
        <dbReference type="ARBA" id="ARBA00022723"/>
    </source>
</evidence>
<evidence type="ECO:0000256" key="4">
    <source>
        <dbReference type="ARBA" id="ARBA00022786"/>
    </source>
</evidence>
<protein>
    <recommendedName>
        <fullName evidence="8">RING-type domain-containing protein</fullName>
    </recommendedName>
</protein>
<dbReference type="SMART" id="SM00184">
    <property type="entry name" value="RING"/>
    <property type="match status" value="1"/>
</dbReference>
<evidence type="ECO:0000256" key="1">
    <source>
        <dbReference type="ARBA" id="ARBA00004906"/>
    </source>
</evidence>
<sequence>MTDIMRTPTSTPTSTTSRERDSIFSSSPPLSRASVGSASSEEAAEMLADAIRDGLLFATPKATSGGRGLVMKTPGSVKTPRYAYGESDCAVCQSPLDRTRPEASDNPDKVELVTGLTCRHVFHRCCLVQCREHNIQKCPTCQAPLPRGFTPENVREEREKHRIRDRIIARSRRATDAIRLARARAIANGTLSPGMGSMSDSARTPGTPGMVSLSQDTGTDAYDAGLPPRAPRFAAEREASSSSRAHPYSPLTRSPTSESGGDDEFFITMTQ</sequence>
<dbReference type="GO" id="GO:0016567">
    <property type="term" value="P:protein ubiquitination"/>
    <property type="evidence" value="ECO:0007669"/>
    <property type="project" value="TreeGrafter"/>
</dbReference>
<dbReference type="SUPFAM" id="SSF57850">
    <property type="entry name" value="RING/U-box"/>
    <property type="match status" value="1"/>
</dbReference>
<evidence type="ECO:0000256" key="5">
    <source>
        <dbReference type="ARBA" id="ARBA00022833"/>
    </source>
</evidence>
<feature type="compositionally biased region" description="Low complexity" evidence="7">
    <location>
        <begin position="7"/>
        <end position="16"/>
    </location>
</feature>
<dbReference type="InterPro" id="IPR024766">
    <property type="entry name" value="Znf_RING_H2"/>
</dbReference>
<evidence type="ECO:0000256" key="6">
    <source>
        <dbReference type="PROSITE-ProRule" id="PRU00175"/>
    </source>
</evidence>
<keyword evidence="4" id="KW-0833">Ubl conjugation pathway</keyword>
<dbReference type="GO" id="GO:0008270">
    <property type="term" value="F:zinc ion binding"/>
    <property type="evidence" value="ECO:0007669"/>
    <property type="project" value="UniProtKB-KW"/>
</dbReference>
<dbReference type="OrthoDB" id="8062037at2759"/>
<keyword evidence="3 6" id="KW-0863">Zinc-finger</keyword>
<name>A4S505_OSTLU</name>
<feature type="region of interest" description="Disordered" evidence="7">
    <location>
        <begin position="189"/>
        <end position="271"/>
    </location>
</feature>
<reference evidence="9 10" key="1">
    <citation type="journal article" date="2007" name="Proc. Natl. Acad. Sci. U.S.A.">
        <title>The tiny eukaryote Ostreococcus provides genomic insights into the paradox of plankton speciation.</title>
        <authorList>
            <person name="Palenik B."/>
            <person name="Grimwood J."/>
            <person name="Aerts A."/>
            <person name="Rouze P."/>
            <person name="Salamov A."/>
            <person name="Putnam N."/>
            <person name="Dupont C."/>
            <person name="Jorgensen R."/>
            <person name="Derelle E."/>
            <person name="Rombauts S."/>
            <person name="Zhou K."/>
            <person name="Otillar R."/>
            <person name="Merchant S.S."/>
            <person name="Podell S."/>
            <person name="Gaasterland T."/>
            <person name="Napoli C."/>
            <person name="Gendler K."/>
            <person name="Manuell A."/>
            <person name="Tai V."/>
            <person name="Vallon O."/>
            <person name="Piganeau G."/>
            <person name="Jancek S."/>
            <person name="Heijde M."/>
            <person name="Jabbari K."/>
            <person name="Bowler C."/>
            <person name="Lohr M."/>
            <person name="Robbens S."/>
            <person name="Werner G."/>
            <person name="Dubchak I."/>
            <person name="Pazour G.J."/>
            <person name="Ren Q."/>
            <person name="Paulsen I."/>
            <person name="Delwiche C."/>
            <person name="Schmutz J."/>
            <person name="Rokhsar D."/>
            <person name="Van de Peer Y."/>
            <person name="Moreau H."/>
            <person name="Grigoriev I.V."/>
        </authorList>
    </citation>
    <scope>NUCLEOTIDE SEQUENCE [LARGE SCALE GENOMIC DNA]</scope>
    <source>
        <strain evidence="9 10">CCE9901</strain>
    </source>
</reference>
<evidence type="ECO:0000256" key="7">
    <source>
        <dbReference type="SAM" id="MobiDB-lite"/>
    </source>
</evidence>
<evidence type="ECO:0000313" key="10">
    <source>
        <dbReference type="Proteomes" id="UP000001568"/>
    </source>
</evidence>
<dbReference type="KEGG" id="olu:OSTLU_17416"/>
<gene>
    <name evidence="9" type="ORF">OSTLU_17416</name>
</gene>
<feature type="domain" description="RING-type" evidence="8">
    <location>
        <begin position="89"/>
        <end position="142"/>
    </location>
</feature>
<evidence type="ECO:0000256" key="3">
    <source>
        <dbReference type="ARBA" id="ARBA00022771"/>
    </source>
</evidence>
<dbReference type="PROSITE" id="PS50089">
    <property type="entry name" value="ZF_RING_2"/>
    <property type="match status" value="1"/>
</dbReference>
<keyword evidence="5" id="KW-0862">Zinc</keyword>
<accession>A4S505</accession>
<proteinExistence type="predicted"/>